<proteinExistence type="predicted"/>
<evidence type="ECO:0000256" key="1">
    <source>
        <dbReference type="SAM" id="MobiDB-lite"/>
    </source>
</evidence>
<organism evidence="2 3">
    <name type="scientific">Streptomyces phaeochromogenes</name>
    <dbReference type="NCBI Taxonomy" id="1923"/>
    <lineage>
        <taxon>Bacteria</taxon>
        <taxon>Bacillati</taxon>
        <taxon>Actinomycetota</taxon>
        <taxon>Actinomycetes</taxon>
        <taxon>Kitasatosporales</taxon>
        <taxon>Streptomycetaceae</taxon>
        <taxon>Streptomyces</taxon>
        <taxon>Streptomyces phaeochromogenes group</taxon>
    </lineage>
</organism>
<gene>
    <name evidence="2" type="ORF">OHB35_22270</name>
</gene>
<dbReference type="RefSeq" id="WP_266759804.1">
    <property type="nucleotide sequence ID" value="NZ_CP108134.1"/>
</dbReference>
<protein>
    <submittedName>
        <fullName evidence="2">Uncharacterized protein</fullName>
    </submittedName>
</protein>
<sequence>MAVTPPVLSLSPVLETPAKYLREMATRVEALPEEHPGGSYQYSKTWGWWLNTAGDVPDGVANAAVPTVTESWVDKQGAGRRLSTYGEPIFPEPDQEKEAREAGLVSGKKIDDAEYGPGQFPGGSPWQEIEPFAQNPDRLLRQLKKVNWEGGQLIVGVSDMLTYESRSGPVAPGLRAAALRVLADAPGLQVSTTTTWKGSKVVAVTQEEVWKGSTMRTSVFFDPETGYPMGSEEALFGSPRKLNVRVPATLAVTETLQRRAVSTVDERP</sequence>
<accession>A0ABZ1HC68</accession>
<reference evidence="2 3" key="1">
    <citation type="submission" date="2022-10" db="EMBL/GenBank/DDBJ databases">
        <title>The complete genomes of actinobacterial strains from the NBC collection.</title>
        <authorList>
            <person name="Joergensen T.S."/>
            <person name="Alvarez Arevalo M."/>
            <person name="Sterndorff E.B."/>
            <person name="Faurdal D."/>
            <person name="Vuksanovic O."/>
            <person name="Mourched A.-S."/>
            <person name="Charusanti P."/>
            <person name="Shaw S."/>
            <person name="Blin K."/>
            <person name="Weber T."/>
        </authorList>
    </citation>
    <scope>NUCLEOTIDE SEQUENCE [LARGE SCALE GENOMIC DNA]</scope>
    <source>
        <strain evidence="2 3">NBC 01752</strain>
    </source>
</reference>
<keyword evidence="3" id="KW-1185">Reference proteome</keyword>
<evidence type="ECO:0000313" key="2">
    <source>
        <dbReference type="EMBL" id="WSD15755.1"/>
    </source>
</evidence>
<feature type="region of interest" description="Disordered" evidence="1">
    <location>
        <begin position="83"/>
        <end position="115"/>
    </location>
</feature>
<name>A0ABZ1HC68_STRPH</name>
<dbReference type="Proteomes" id="UP001340816">
    <property type="component" value="Chromosome"/>
</dbReference>
<dbReference type="EMBL" id="CP109135">
    <property type="protein sequence ID" value="WSD15755.1"/>
    <property type="molecule type" value="Genomic_DNA"/>
</dbReference>
<evidence type="ECO:0000313" key="3">
    <source>
        <dbReference type="Proteomes" id="UP001340816"/>
    </source>
</evidence>